<gene>
    <name evidence="2" type="ORF">HMPREF0381_2570</name>
</gene>
<proteinExistence type="predicted"/>
<evidence type="ECO:0000313" key="2">
    <source>
        <dbReference type="EMBL" id="EFU75540.1"/>
    </source>
</evidence>
<feature type="transmembrane region" description="Helical" evidence="1">
    <location>
        <begin position="67"/>
        <end position="89"/>
    </location>
</feature>
<keyword evidence="1" id="KW-0812">Transmembrane</keyword>
<evidence type="ECO:0000256" key="1">
    <source>
        <dbReference type="SAM" id="Phobius"/>
    </source>
</evidence>
<dbReference type="EMBL" id="AEPW01000101">
    <property type="protein sequence ID" value="EFU75540.1"/>
    <property type="molecule type" value="Genomic_DNA"/>
</dbReference>
<keyword evidence="1" id="KW-1133">Transmembrane helix</keyword>
<protein>
    <submittedName>
        <fullName evidence="2">Uncharacterized protein</fullName>
    </submittedName>
</protein>
<sequence length="528" mass="62741">MESRNKFMTVPTEIRELEKIEMVRRNDKNYKLDHVVTKTQKTILSSFGLDEYSINKKMEDYMEIKRIKGLFIVLSVMALIIILICFILPRFDFMYVSADKHWQKEKIADNDTGESGKGFKKVVQGEDGTYFVYKNKLMYMGNEDMQVREICSLSREIPGVFVRDNDIFLHNYNDYSTYKINSSGMLEKFISNQGDIYFEGDYIYALNGVVFEKYDFKGRRIFKNDFIYYNSFVMNYTIFDDYIFYEYDHKANITVPNYYLFDENKIKYTKYELNFSKYYLEPEEWDSYLEGEVIPYDSYAKEIDKKVRKGEINENIVEKDLDDYELQSIELSGRNFSEISDGYIYFLGRQKITYRDKNYKSKLEQDMYENIKNEDIDKIKYEIEEYPICRVKVEDIKKISDRDFINCETIDVPSVSKGYIDDIIVRDGKVYFTSIEDYIKDDKEYNSLHIYFIDTETNLSKEFYTMKGLFADKQRIETFVTDKYIFIYGCIDNSDNLCISRVNQDGSNPILVIDGNGDVVMKPLEAVE</sequence>
<dbReference type="AlphaFoldDB" id="E6LRI5"/>
<organism evidence="2 3">
    <name type="scientific">Lachnoanaerobaculum saburreum DSM 3986</name>
    <dbReference type="NCBI Taxonomy" id="887325"/>
    <lineage>
        <taxon>Bacteria</taxon>
        <taxon>Bacillati</taxon>
        <taxon>Bacillota</taxon>
        <taxon>Clostridia</taxon>
        <taxon>Lachnospirales</taxon>
        <taxon>Lachnospiraceae</taxon>
        <taxon>Lachnoanaerobaculum</taxon>
    </lineage>
</organism>
<comment type="caution">
    <text evidence="2">The sequence shown here is derived from an EMBL/GenBank/DDBJ whole genome shotgun (WGS) entry which is preliminary data.</text>
</comment>
<accession>E6LRI5</accession>
<keyword evidence="1" id="KW-0472">Membrane</keyword>
<name>E6LRI5_9FIRM</name>
<evidence type="ECO:0000313" key="3">
    <source>
        <dbReference type="Proteomes" id="UP000003434"/>
    </source>
</evidence>
<dbReference type="eggNOG" id="ENOG5032B2H">
    <property type="taxonomic scope" value="Bacteria"/>
</dbReference>
<dbReference type="HOGENOM" id="CLU_042908_0_0_9"/>
<reference evidence="2 3" key="1">
    <citation type="submission" date="2010-12" db="EMBL/GenBank/DDBJ databases">
        <authorList>
            <person name="Muzny D."/>
            <person name="Qin X."/>
            <person name="Deng J."/>
            <person name="Jiang H."/>
            <person name="Liu Y."/>
            <person name="Qu J."/>
            <person name="Song X.-Z."/>
            <person name="Zhang L."/>
            <person name="Thornton R."/>
            <person name="Coyle M."/>
            <person name="Francisco L."/>
            <person name="Jackson L."/>
            <person name="Javaid M."/>
            <person name="Korchina V."/>
            <person name="Kovar C."/>
            <person name="Mata R."/>
            <person name="Mathew T."/>
            <person name="Ngo R."/>
            <person name="Nguyen L."/>
            <person name="Nguyen N."/>
            <person name="Okwuonu G."/>
            <person name="Ongeri F."/>
            <person name="Pham C."/>
            <person name="Simmons D."/>
            <person name="Wilczek-Boney K."/>
            <person name="Hale W."/>
            <person name="Jakkamsetti A."/>
            <person name="Pham P."/>
            <person name="Ruth R."/>
            <person name="San Lucas F."/>
            <person name="Warren J."/>
            <person name="Zhang J."/>
            <person name="Zhao Z."/>
            <person name="Zhou C."/>
            <person name="Zhu D."/>
            <person name="Lee S."/>
            <person name="Bess C."/>
            <person name="Blankenburg K."/>
            <person name="Forbes L."/>
            <person name="Fu Q."/>
            <person name="Gubbala S."/>
            <person name="Hirani K."/>
            <person name="Jayaseelan J.C."/>
            <person name="Lara F."/>
            <person name="Munidasa M."/>
            <person name="Palculict T."/>
            <person name="Patil S."/>
            <person name="Pu L.-L."/>
            <person name="Saada N."/>
            <person name="Tang L."/>
            <person name="Weissenberger G."/>
            <person name="Zhu Y."/>
            <person name="Hemphill L."/>
            <person name="Shang Y."/>
            <person name="Youmans B."/>
            <person name="Ayvaz T."/>
            <person name="Ross M."/>
            <person name="Santibanez J."/>
            <person name="Aqrawi P."/>
            <person name="Gross S."/>
            <person name="Joshi V."/>
            <person name="Fowler G."/>
            <person name="Nazareth L."/>
            <person name="Reid J."/>
            <person name="Worley K."/>
            <person name="Petrosino J."/>
            <person name="Highlander S."/>
            <person name="Gibbs R."/>
        </authorList>
    </citation>
    <scope>NUCLEOTIDE SEQUENCE [LARGE SCALE GENOMIC DNA]</scope>
    <source>
        <strain evidence="2 3">DSM 3986</strain>
    </source>
</reference>
<dbReference type="Proteomes" id="UP000003434">
    <property type="component" value="Unassembled WGS sequence"/>
</dbReference>